<dbReference type="PANTHER" id="PTHR32243">
    <property type="entry name" value="MALTOSE TRANSPORT SYSTEM PERMEASE-RELATED"/>
    <property type="match status" value="1"/>
</dbReference>
<comment type="function">
    <text evidence="1">Part of the ABC transporter complex MalEFGK involved in maltose/maltodextrin import. Probably responsible for the translocation of the substrate across the membrane.</text>
</comment>
<evidence type="ECO:0000256" key="10">
    <source>
        <dbReference type="ARBA" id="ARBA00041109"/>
    </source>
</evidence>
<protein>
    <recommendedName>
        <fullName evidence="10">Maltose/maltodextrin transport system permease protein MalG</fullName>
    </recommendedName>
</protein>
<comment type="subcellular location">
    <subcellularLocation>
        <location evidence="2 11">Cell membrane</location>
        <topology evidence="2 11">Multi-pass membrane protein</topology>
    </subcellularLocation>
</comment>
<keyword evidence="9 11" id="KW-0472">Membrane</keyword>
<gene>
    <name evidence="13" type="primary">sugB_3</name>
    <name evidence="13" type="ORF">RT761_00286</name>
</gene>
<dbReference type="Pfam" id="PF00528">
    <property type="entry name" value="BPD_transp_1"/>
    <property type="match status" value="1"/>
</dbReference>
<dbReference type="AlphaFoldDB" id="A0A7T1AJJ7"/>
<evidence type="ECO:0000256" key="7">
    <source>
        <dbReference type="ARBA" id="ARBA00022692"/>
    </source>
</evidence>
<keyword evidence="5" id="KW-1003">Cell membrane</keyword>
<feature type="transmembrane region" description="Helical" evidence="11">
    <location>
        <begin position="137"/>
        <end position="159"/>
    </location>
</feature>
<keyword evidence="6" id="KW-0762">Sugar transport</keyword>
<dbReference type="PROSITE" id="PS50928">
    <property type="entry name" value="ABC_TM1"/>
    <property type="match status" value="1"/>
</dbReference>
<dbReference type="GO" id="GO:0055085">
    <property type="term" value="P:transmembrane transport"/>
    <property type="evidence" value="ECO:0007669"/>
    <property type="project" value="InterPro"/>
</dbReference>
<feature type="transmembrane region" description="Helical" evidence="11">
    <location>
        <begin position="104"/>
        <end position="125"/>
    </location>
</feature>
<feature type="transmembrane region" description="Helical" evidence="11">
    <location>
        <begin position="242"/>
        <end position="262"/>
    </location>
</feature>
<proteinExistence type="inferred from homology"/>
<keyword evidence="8 11" id="KW-1133">Transmembrane helix</keyword>
<evidence type="ECO:0000256" key="8">
    <source>
        <dbReference type="ARBA" id="ARBA00022989"/>
    </source>
</evidence>
<keyword evidence="4 11" id="KW-0813">Transport</keyword>
<dbReference type="InterPro" id="IPR035906">
    <property type="entry name" value="MetI-like_sf"/>
</dbReference>
<dbReference type="SUPFAM" id="SSF161098">
    <property type="entry name" value="MetI-like"/>
    <property type="match status" value="1"/>
</dbReference>
<feature type="transmembrane region" description="Helical" evidence="11">
    <location>
        <begin position="180"/>
        <end position="202"/>
    </location>
</feature>
<dbReference type="GO" id="GO:0005886">
    <property type="term" value="C:plasma membrane"/>
    <property type="evidence" value="ECO:0007669"/>
    <property type="project" value="UniProtKB-SubCell"/>
</dbReference>
<dbReference type="InterPro" id="IPR050901">
    <property type="entry name" value="BP-dep_ABC_trans_perm"/>
</dbReference>
<evidence type="ECO:0000256" key="5">
    <source>
        <dbReference type="ARBA" id="ARBA00022475"/>
    </source>
</evidence>
<evidence type="ECO:0000256" key="1">
    <source>
        <dbReference type="ARBA" id="ARBA00002264"/>
    </source>
</evidence>
<dbReference type="Gene3D" id="1.10.3720.10">
    <property type="entry name" value="MetI-like"/>
    <property type="match status" value="1"/>
</dbReference>
<feature type="transmembrane region" description="Helical" evidence="11">
    <location>
        <begin position="68"/>
        <end position="92"/>
    </location>
</feature>
<dbReference type="Proteomes" id="UP000594463">
    <property type="component" value="Chromosome"/>
</dbReference>
<evidence type="ECO:0000256" key="9">
    <source>
        <dbReference type="ARBA" id="ARBA00023136"/>
    </source>
</evidence>
<evidence type="ECO:0000256" key="11">
    <source>
        <dbReference type="RuleBase" id="RU363032"/>
    </source>
</evidence>
<evidence type="ECO:0000256" key="4">
    <source>
        <dbReference type="ARBA" id="ARBA00022448"/>
    </source>
</evidence>
<keyword evidence="7 11" id="KW-0812">Transmembrane</keyword>
<evidence type="ECO:0000256" key="2">
    <source>
        <dbReference type="ARBA" id="ARBA00004651"/>
    </source>
</evidence>
<evidence type="ECO:0000313" key="13">
    <source>
        <dbReference type="EMBL" id="QPM67098.1"/>
    </source>
</evidence>
<dbReference type="InterPro" id="IPR000515">
    <property type="entry name" value="MetI-like"/>
</dbReference>
<feature type="domain" description="ABC transmembrane type-1" evidence="12">
    <location>
        <begin position="68"/>
        <end position="258"/>
    </location>
</feature>
<dbReference type="PANTHER" id="PTHR32243:SF50">
    <property type="entry name" value="MALTOSE_MALTODEXTRIN TRANSPORT SYSTEM PERMEASE PROTEIN MALG"/>
    <property type="match status" value="1"/>
</dbReference>
<accession>A0A7T1AJJ7</accession>
<evidence type="ECO:0000259" key="12">
    <source>
        <dbReference type="PROSITE" id="PS50928"/>
    </source>
</evidence>
<evidence type="ECO:0000313" key="14">
    <source>
        <dbReference type="Proteomes" id="UP000594463"/>
    </source>
</evidence>
<keyword evidence="14" id="KW-1185">Reference proteome</keyword>
<evidence type="ECO:0000256" key="6">
    <source>
        <dbReference type="ARBA" id="ARBA00022597"/>
    </source>
</evidence>
<name>A0A7T1AJJ7_ATRLM</name>
<evidence type="ECO:0000256" key="3">
    <source>
        <dbReference type="ARBA" id="ARBA00009047"/>
    </source>
</evidence>
<dbReference type="KEGG" id="alam:RT761_00286"/>
<dbReference type="EMBL" id="CP065383">
    <property type="protein sequence ID" value="QPM67098.1"/>
    <property type="molecule type" value="Genomic_DNA"/>
</dbReference>
<organism evidence="13 14">
    <name type="scientific">Atribacter laminatus</name>
    <dbReference type="NCBI Taxonomy" id="2847778"/>
    <lineage>
        <taxon>Bacteria</taxon>
        <taxon>Pseudomonadati</taxon>
        <taxon>Atribacterota</taxon>
        <taxon>Atribacteria</taxon>
        <taxon>Atribacterales</taxon>
        <taxon>Atribacteraceae</taxon>
        <taxon>Atribacter</taxon>
    </lineage>
</organism>
<dbReference type="CDD" id="cd06261">
    <property type="entry name" value="TM_PBP2"/>
    <property type="match status" value="1"/>
</dbReference>
<sequence>MKMKKNKWILYILIGILLVFFLFPVYWIVTMSLKTRIQAISIPPVWFFKPLLSNYGKVLFESAFPRNFLNSFIISIVTVFLSVILGTPAAYALSRYNFRRKGDLLFWILSTRFAPPIAVIIPFFLLFRDLKMLDSHITLIIVYLTFNLSFVIWLMRGFFNEVPQELEEAALVDGTTDLGAFVRIAFPLAAPGIVASTILSFLFSWNEFFFALILTRKVAQTLPVAISGYIGFMGIEWENMSAAAVMASLPILVLAMIVQKYLVRGLTLGAIK</sequence>
<reference evidence="13 14" key="1">
    <citation type="journal article" date="2021" name="Nat. Commun.">
        <title>Isolation of a member of the candidate phylum Atribacteria reveals a unique cell membrane structure.</title>
        <authorList>
            <person name="Taiki K."/>
            <person name="Nobu M.K."/>
            <person name="Kusada H."/>
            <person name="Meng X.-Y."/>
            <person name="Hosoki N."/>
            <person name="Uematsu K."/>
            <person name="Yoshioka H."/>
            <person name="Kamagata Y."/>
            <person name="Tamaki H."/>
        </authorList>
    </citation>
    <scope>NUCLEOTIDE SEQUENCE [LARGE SCALE GENOMIC DNA]</scope>
    <source>
        <strain evidence="13 14">RT761</strain>
    </source>
</reference>
<feature type="transmembrane region" description="Helical" evidence="11">
    <location>
        <begin position="9"/>
        <end position="29"/>
    </location>
</feature>
<comment type="similarity">
    <text evidence="3">Belongs to the binding-protein-dependent transport system permease family. MalFG subfamily.</text>
</comment>